<feature type="transmembrane region" description="Helical" evidence="5">
    <location>
        <begin position="53"/>
        <end position="73"/>
    </location>
</feature>
<dbReference type="EMBL" id="JH432213">
    <property type="status" value="NOT_ANNOTATED_CDS"/>
    <property type="molecule type" value="Genomic_DNA"/>
</dbReference>
<dbReference type="OMA" id="GRERPHN"/>
<evidence type="ECO:0000256" key="4">
    <source>
        <dbReference type="ARBA" id="ARBA00023136"/>
    </source>
</evidence>
<dbReference type="AlphaFoldDB" id="T1JJF9"/>
<evidence type="ECO:0000256" key="3">
    <source>
        <dbReference type="ARBA" id="ARBA00022989"/>
    </source>
</evidence>
<evidence type="ECO:0000313" key="7">
    <source>
        <dbReference type="EnsemblMetazoa" id="SMAR013989-PA"/>
    </source>
</evidence>
<evidence type="ECO:0000256" key="2">
    <source>
        <dbReference type="ARBA" id="ARBA00022692"/>
    </source>
</evidence>
<sequence>MRTRVMKSTMPLFTVILSRIILGEKQTLTVYVSLIPIICGVMLATATELSFDVIGLISALLATMGFSLQNIFSKKVLRETSIHHLHLLHILAKLALFMFLPFWFVIDLRKIINDTSWLGGNRVLETCFLLFIDGLLNFLQNVIAFSILNLVTPLTYSVANVTKRISVITVSLLMLRNPVTLSNIFGMSLAIGGVFLYNKAKYDAHRAKTSLPTKISPAPQNPLLRDAIFQNGHVKPTYVSHMQVM</sequence>
<keyword evidence="8" id="KW-1185">Reference proteome</keyword>
<evidence type="ECO:0000256" key="1">
    <source>
        <dbReference type="ARBA" id="ARBA00004141"/>
    </source>
</evidence>
<feature type="transmembrane region" description="Helical" evidence="5">
    <location>
        <begin position="179"/>
        <end position="197"/>
    </location>
</feature>
<dbReference type="PANTHER" id="PTHR11132">
    <property type="entry name" value="SOLUTE CARRIER FAMILY 35"/>
    <property type="match status" value="1"/>
</dbReference>
<dbReference type="eggNOG" id="KOG1441">
    <property type="taxonomic scope" value="Eukaryota"/>
</dbReference>
<dbReference type="HOGENOM" id="CLU_019048_1_2_1"/>
<dbReference type="InterPro" id="IPR037185">
    <property type="entry name" value="EmrE-like"/>
</dbReference>
<dbReference type="InterPro" id="IPR004853">
    <property type="entry name" value="Sugar_P_trans_dom"/>
</dbReference>
<feature type="transmembrane region" description="Helical" evidence="5">
    <location>
        <begin position="85"/>
        <end position="106"/>
    </location>
</feature>
<protein>
    <recommendedName>
        <fullName evidence="6">Sugar phosphate transporter domain-containing protein</fullName>
    </recommendedName>
</protein>
<dbReference type="Pfam" id="PF03151">
    <property type="entry name" value="TPT"/>
    <property type="match status" value="1"/>
</dbReference>
<dbReference type="STRING" id="126957.T1JJF9"/>
<dbReference type="EnsemblMetazoa" id="SMAR013989-RA">
    <property type="protein sequence ID" value="SMAR013989-PA"/>
    <property type="gene ID" value="SMAR013989"/>
</dbReference>
<feature type="transmembrane region" description="Helical" evidence="5">
    <location>
        <begin position="138"/>
        <end position="159"/>
    </location>
</feature>
<name>T1JJF9_STRMM</name>
<dbReference type="InterPro" id="IPR050186">
    <property type="entry name" value="TPT_transporter"/>
</dbReference>
<keyword evidence="4 5" id="KW-0472">Membrane</keyword>
<dbReference type="SUPFAM" id="SSF103481">
    <property type="entry name" value="Multidrug resistance efflux transporter EmrE"/>
    <property type="match status" value="1"/>
</dbReference>
<dbReference type="GO" id="GO:0016020">
    <property type="term" value="C:membrane"/>
    <property type="evidence" value="ECO:0007669"/>
    <property type="project" value="UniProtKB-SubCell"/>
</dbReference>
<keyword evidence="3 5" id="KW-1133">Transmembrane helix</keyword>
<proteinExistence type="predicted"/>
<organism evidence="7 8">
    <name type="scientific">Strigamia maritima</name>
    <name type="common">European centipede</name>
    <name type="synonym">Geophilus maritimus</name>
    <dbReference type="NCBI Taxonomy" id="126957"/>
    <lineage>
        <taxon>Eukaryota</taxon>
        <taxon>Metazoa</taxon>
        <taxon>Ecdysozoa</taxon>
        <taxon>Arthropoda</taxon>
        <taxon>Myriapoda</taxon>
        <taxon>Chilopoda</taxon>
        <taxon>Pleurostigmophora</taxon>
        <taxon>Geophilomorpha</taxon>
        <taxon>Linotaeniidae</taxon>
        <taxon>Strigamia</taxon>
    </lineage>
</organism>
<dbReference type="PhylomeDB" id="T1JJF9"/>
<reference evidence="8" key="1">
    <citation type="submission" date="2011-05" db="EMBL/GenBank/DDBJ databases">
        <authorList>
            <person name="Richards S.R."/>
            <person name="Qu J."/>
            <person name="Jiang H."/>
            <person name="Jhangiani S.N."/>
            <person name="Agravi P."/>
            <person name="Goodspeed R."/>
            <person name="Gross S."/>
            <person name="Mandapat C."/>
            <person name="Jackson L."/>
            <person name="Mathew T."/>
            <person name="Pu L."/>
            <person name="Thornton R."/>
            <person name="Saada N."/>
            <person name="Wilczek-Boney K.B."/>
            <person name="Lee S."/>
            <person name="Kovar C."/>
            <person name="Wu Y."/>
            <person name="Scherer S.E."/>
            <person name="Worley K.C."/>
            <person name="Muzny D.M."/>
            <person name="Gibbs R."/>
        </authorList>
    </citation>
    <scope>NUCLEOTIDE SEQUENCE</scope>
    <source>
        <strain evidence="8">Brora</strain>
    </source>
</reference>
<reference evidence="7" key="2">
    <citation type="submission" date="2015-02" db="UniProtKB">
        <authorList>
            <consortium name="EnsemblMetazoa"/>
        </authorList>
    </citation>
    <scope>IDENTIFICATION</scope>
</reference>
<accession>T1JJF9</accession>
<feature type="domain" description="Sugar phosphate transporter" evidence="6">
    <location>
        <begin position="3"/>
        <end position="198"/>
    </location>
</feature>
<keyword evidence="2 5" id="KW-0812">Transmembrane</keyword>
<evidence type="ECO:0000259" key="6">
    <source>
        <dbReference type="Pfam" id="PF03151"/>
    </source>
</evidence>
<feature type="transmembrane region" description="Helical" evidence="5">
    <location>
        <begin position="28"/>
        <end position="47"/>
    </location>
</feature>
<evidence type="ECO:0000256" key="5">
    <source>
        <dbReference type="SAM" id="Phobius"/>
    </source>
</evidence>
<evidence type="ECO:0000313" key="8">
    <source>
        <dbReference type="Proteomes" id="UP000014500"/>
    </source>
</evidence>
<comment type="subcellular location">
    <subcellularLocation>
        <location evidence="1">Membrane</location>
        <topology evidence="1">Multi-pass membrane protein</topology>
    </subcellularLocation>
</comment>
<dbReference type="Proteomes" id="UP000014500">
    <property type="component" value="Unassembled WGS sequence"/>
</dbReference>